<evidence type="ECO:0000313" key="18">
    <source>
        <dbReference type="EMBL" id="KAG8470208.1"/>
    </source>
</evidence>
<keyword evidence="8" id="KW-0256">Endoplasmic reticulum</keyword>
<evidence type="ECO:0000256" key="2">
    <source>
        <dbReference type="ARBA" id="ARBA00004367"/>
    </source>
</evidence>
<evidence type="ECO:0000256" key="11">
    <source>
        <dbReference type="ARBA" id="ARBA00023002"/>
    </source>
</evidence>
<comment type="subcellular location">
    <subcellularLocation>
        <location evidence="2">Endoplasmic reticulum membrane</location>
        <topology evidence="2">Peripheral membrane protein</topology>
        <orientation evidence="2">Lumenal side</orientation>
    </subcellularLocation>
</comment>
<keyword evidence="19" id="KW-1185">Reference proteome</keyword>
<comment type="similarity">
    <text evidence="3">Belongs to the EROs family.</text>
</comment>
<proteinExistence type="inferred from homology"/>
<dbReference type="Proteomes" id="UP000751190">
    <property type="component" value="Unassembled WGS sequence"/>
</dbReference>
<accession>A0A8J5XLF4</accession>
<evidence type="ECO:0000256" key="5">
    <source>
        <dbReference type="ARBA" id="ARBA00022448"/>
    </source>
</evidence>
<dbReference type="GO" id="GO:0015035">
    <property type="term" value="F:protein-disulfide reductase activity"/>
    <property type="evidence" value="ECO:0007669"/>
    <property type="project" value="InterPro"/>
</dbReference>
<dbReference type="Pfam" id="PF04137">
    <property type="entry name" value="ERO1"/>
    <property type="match status" value="1"/>
</dbReference>
<dbReference type="AlphaFoldDB" id="A0A8J5XLF4"/>
<evidence type="ECO:0000256" key="9">
    <source>
        <dbReference type="ARBA" id="ARBA00022827"/>
    </source>
</evidence>
<comment type="cofactor">
    <cofactor evidence="1">
        <name>FAD</name>
        <dbReference type="ChEBI" id="CHEBI:57692"/>
    </cofactor>
</comment>
<dbReference type="OrthoDB" id="269384at2759"/>
<name>A0A8J5XLF4_DIALT</name>
<reference evidence="18" key="1">
    <citation type="submission" date="2021-05" db="EMBL/GenBank/DDBJ databases">
        <title>The genome of the haptophyte Pavlova lutheri (Diacronema luteri, Pavlovales) - a model for lipid biosynthesis in eukaryotic algae.</title>
        <authorList>
            <person name="Hulatt C.J."/>
            <person name="Posewitz M.C."/>
        </authorList>
    </citation>
    <scope>NUCLEOTIDE SEQUENCE</scope>
    <source>
        <strain evidence="18">NIVA-4/92</strain>
    </source>
</reference>
<evidence type="ECO:0000256" key="16">
    <source>
        <dbReference type="SAM" id="MobiDB-lite"/>
    </source>
</evidence>
<feature type="region of interest" description="Disordered" evidence="16">
    <location>
        <begin position="397"/>
        <end position="419"/>
    </location>
</feature>
<dbReference type="SUPFAM" id="SSF110019">
    <property type="entry name" value="ERO1-like"/>
    <property type="match status" value="1"/>
</dbReference>
<evidence type="ECO:0000256" key="10">
    <source>
        <dbReference type="ARBA" id="ARBA00022982"/>
    </source>
</evidence>
<evidence type="ECO:0000256" key="12">
    <source>
        <dbReference type="ARBA" id="ARBA00023136"/>
    </source>
</evidence>
<keyword evidence="5" id="KW-0813">Transport</keyword>
<evidence type="ECO:0000256" key="6">
    <source>
        <dbReference type="ARBA" id="ARBA00022630"/>
    </source>
</evidence>
<evidence type="ECO:0000256" key="15">
    <source>
        <dbReference type="ARBA" id="ARBA00023284"/>
    </source>
</evidence>
<dbReference type="GO" id="GO:0071949">
    <property type="term" value="F:FAD binding"/>
    <property type="evidence" value="ECO:0007669"/>
    <property type="project" value="InterPro"/>
</dbReference>
<keyword evidence="11" id="KW-0560">Oxidoreductase</keyword>
<evidence type="ECO:0000313" key="19">
    <source>
        <dbReference type="Proteomes" id="UP000751190"/>
    </source>
</evidence>
<feature type="compositionally biased region" description="Acidic residues" evidence="16">
    <location>
        <begin position="410"/>
        <end position="419"/>
    </location>
</feature>
<dbReference type="OMA" id="EFRIYRY"/>
<keyword evidence="7 17" id="KW-0732">Signal</keyword>
<dbReference type="GO" id="GO:0016972">
    <property type="term" value="F:thiol oxidase activity"/>
    <property type="evidence" value="ECO:0007669"/>
    <property type="project" value="InterPro"/>
</dbReference>
<evidence type="ECO:0000256" key="4">
    <source>
        <dbReference type="ARBA" id="ARBA00011802"/>
    </source>
</evidence>
<protein>
    <submittedName>
        <fullName evidence="18">Uncharacterized protein</fullName>
    </submittedName>
</protein>
<dbReference type="InterPro" id="IPR007266">
    <property type="entry name" value="Ero1"/>
</dbReference>
<dbReference type="GO" id="GO:0005789">
    <property type="term" value="C:endoplasmic reticulum membrane"/>
    <property type="evidence" value="ECO:0007669"/>
    <property type="project" value="UniProtKB-SubCell"/>
</dbReference>
<evidence type="ECO:0000256" key="14">
    <source>
        <dbReference type="ARBA" id="ARBA00023180"/>
    </source>
</evidence>
<evidence type="ECO:0000256" key="17">
    <source>
        <dbReference type="SAM" id="SignalP"/>
    </source>
</evidence>
<evidence type="ECO:0000256" key="13">
    <source>
        <dbReference type="ARBA" id="ARBA00023157"/>
    </source>
</evidence>
<evidence type="ECO:0000256" key="1">
    <source>
        <dbReference type="ARBA" id="ARBA00001974"/>
    </source>
</evidence>
<organism evidence="18 19">
    <name type="scientific">Diacronema lutheri</name>
    <name type="common">Unicellular marine alga</name>
    <name type="synonym">Monochrysis lutheri</name>
    <dbReference type="NCBI Taxonomy" id="2081491"/>
    <lineage>
        <taxon>Eukaryota</taxon>
        <taxon>Haptista</taxon>
        <taxon>Haptophyta</taxon>
        <taxon>Pavlovophyceae</taxon>
        <taxon>Pavlovales</taxon>
        <taxon>Pavlovaceae</taxon>
        <taxon>Diacronema</taxon>
    </lineage>
</organism>
<keyword evidence="10" id="KW-0249">Electron transport</keyword>
<keyword evidence="12" id="KW-0472">Membrane</keyword>
<gene>
    <name evidence="18" type="ORF">KFE25_008629</name>
</gene>
<dbReference type="GO" id="GO:0034975">
    <property type="term" value="P:protein folding in endoplasmic reticulum"/>
    <property type="evidence" value="ECO:0007669"/>
    <property type="project" value="InterPro"/>
</dbReference>
<evidence type="ECO:0000256" key="7">
    <source>
        <dbReference type="ARBA" id="ARBA00022729"/>
    </source>
</evidence>
<keyword evidence="9" id="KW-0274">FAD</keyword>
<dbReference type="InterPro" id="IPR037192">
    <property type="entry name" value="ERO1-like_sf"/>
</dbReference>
<evidence type="ECO:0000256" key="8">
    <source>
        <dbReference type="ARBA" id="ARBA00022824"/>
    </source>
</evidence>
<feature type="signal peptide" evidence="17">
    <location>
        <begin position="1"/>
        <end position="19"/>
    </location>
</feature>
<keyword evidence="14" id="KW-0325">Glycoprotein</keyword>
<keyword evidence="15" id="KW-0676">Redox-active center</keyword>
<feature type="chain" id="PRO_5035316649" evidence="17">
    <location>
        <begin position="20"/>
        <end position="419"/>
    </location>
</feature>
<dbReference type="PANTHER" id="PTHR12613">
    <property type="entry name" value="ERO1-RELATED"/>
    <property type="match status" value="1"/>
</dbReference>
<comment type="caution">
    <text evidence="18">The sequence shown here is derived from an EMBL/GenBank/DDBJ whole genome shotgun (WGS) entry which is preliminary data.</text>
</comment>
<dbReference type="PANTHER" id="PTHR12613:SF0">
    <property type="entry name" value="ERO1-LIKE PROTEIN"/>
    <property type="match status" value="1"/>
</dbReference>
<sequence>MVSSLTLAALVALAAVGSALRAGPATHGRRSVRHRGAQPVASATEPIDAIAPVFWFSGFSKSSRAKEFDRGVDAINRQVDGAIEMLNEITSEPFFSLYSVDMLASCAYLLQDVDECNLQSCECLPCDDEDVPPHLLARDHAEFEFALDGWARWDMPTDTYYDLRQYPEAYTRYDGRQIWQFIYRKICFKGAAEWKRDFNRAVSGLHASISGHVVRSMHAEGDTELALREYRRRLREQPGAVENLYYGCMLLLNACNEASDKLGAYDYGDDAINERLRTLLQIPLLCGGCVGAAQKNLRRHASWQGGVGLWQARLRARDLMRIMNCVQCSVCRLHGKVGTLGVNTGMQILLGREGRGGDAARMHRVEVAALITTLHKFLSSIQTVRSMEAELAAAGRVGKGEPTPMGGYDGEIDPDEQEV</sequence>
<keyword evidence="6" id="KW-0285">Flavoprotein</keyword>
<comment type="subunit">
    <text evidence="4">May function both as a monomer and a homodimer.</text>
</comment>
<keyword evidence="13" id="KW-1015">Disulfide bond</keyword>
<evidence type="ECO:0000256" key="3">
    <source>
        <dbReference type="ARBA" id="ARBA00008277"/>
    </source>
</evidence>
<dbReference type="EMBL" id="JAGTXO010000001">
    <property type="protein sequence ID" value="KAG8470208.1"/>
    <property type="molecule type" value="Genomic_DNA"/>
</dbReference>